<dbReference type="Proteomes" id="UP000824120">
    <property type="component" value="Chromosome 3"/>
</dbReference>
<evidence type="ECO:0000313" key="1">
    <source>
        <dbReference type="EMBL" id="KAG5617911.1"/>
    </source>
</evidence>
<proteinExistence type="predicted"/>
<dbReference type="OrthoDB" id="1750196at2759"/>
<sequence length="61" mass="6671">MGGKTFAEVIKAGEMIEDNLKTGQIASYTSSQFANRAYQTGSFGKKKEKEIIVFSMATRSS</sequence>
<dbReference type="AlphaFoldDB" id="A0A9J6A1A1"/>
<accession>A0A9J6A1A1</accession>
<dbReference type="EMBL" id="JACXVP010000003">
    <property type="protein sequence ID" value="KAG5617911.1"/>
    <property type="molecule type" value="Genomic_DNA"/>
</dbReference>
<keyword evidence="2" id="KW-1185">Reference proteome</keyword>
<organism evidence="1 2">
    <name type="scientific">Solanum commersonii</name>
    <name type="common">Commerson's wild potato</name>
    <name type="synonym">Commerson's nightshade</name>
    <dbReference type="NCBI Taxonomy" id="4109"/>
    <lineage>
        <taxon>Eukaryota</taxon>
        <taxon>Viridiplantae</taxon>
        <taxon>Streptophyta</taxon>
        <taxon>Embryophyta</taxon>
        <taxon>Tracheophyta</taxon>
        <taxon>Spermatophyta</taxon>
        <taxon>Magnoliopsida</taxon>
        <taxon>eudicotyledons</taxon>
        <taxon>Gunneridae</taxon>
        <taxon>Pentapetalae</taxon>
        <taxon>asterids</taxon>
        <taxon>lamiids</taxon>
        <taxon>Solanales</taxon>
        <taxon>Solanaceae</taxon>
        <taxon>Solanoideae</taxon>
        <taxon>Solaneae</taxon>
        <taxon>Solanum</taxon>
    </lineage>
</organism>
<name>A0A9J6A1A1_SOLCO</name>
<protein>
    <submittedName>
        <fullName evidence="1">Uncharacterized protein</fullName>
    </submittedName>
</protein>
<reference evidence="1 2" key="1">
    <citation type="submission" date="2020-09" db="EMBL/GenBank/DDBJ databases">
        <title>De no assembly of potato wild relative species, Solanum commersonii.</title>
        <authorList>
            <person name="Cho K."/>
        </authorList>
    </citation>
    <scope>NUCLEOTIDE SEQUENCE [LARGE SCALE GENOMIC DNA]</scope>
    <source>
        <strain evidence="1">LZ3.2</strain>
        <tissue evidence="1">Leaf</tissue>
    </source>
</reference>
<gene>
    <name evidence="1" type="ORF">H5410_017735</name>
</gene>
<evidence type="ECO:0000313" key="2">
    <source>
        <dbReference type="Proteomes" id="UP000824120"/>
    </source>
</evidence>
<comment type="caution">
    <text evidence="1">The sequence shown here is derived from an EMBL/GenBank/DDBJ whole genome shotgun (WGS) entry which is preliminary data.</text>
</comment>